<dbReference type="GeneID" id="15807085"/>
<dbReference type="EMBL" id="CP001669">
    <property type="protein sequence ID" value="AFZ79851.1"/>
    <property type="molecule type" value="Genomic_DNA"/>
</dbReference>
<dbReference type="VEuPathDB" id="PiroplasmaDB:BEWA_027000"/>
<reference evidence="1" key="1">
    <citation type="submission" date="2009-07" db="EMBL/GenBank/DDBJ databases">
        <authorList>
            <person name="Kappmeyer L."/>
            <person name="Thiagarajan M."/>
            <person name="Herndon D."/>
            <person name="Caler E."/>
            <person name="Galinsky K."/>
            <person name="Inman J."/>
            <person name="Schobel S."/>
            <person name="Amedeo P."/>
            <person name="Watkins K."/>
            <person name="Bradley B."/>
            <person name="Sosa J."/>
            <person name="Sarmiento M."/>
            <person name="Fedorova N."/>
            <person name="Brayton K."/>
            <person name="Lau A."/>
            <person name="Nene V."/>
            <person name="Djikeng A."/>
            <person name="Herndon D."/>
            <person name="Knowles D."/>
        </authorList>
    </citation>
    <scope>NUCLEOTIDE SEQUENCE</scope>
    <source>
        <strain evidence="1">WA</strain>
    </source>
</reference>
<accession>L0AXV3</accession>
<evidence type="ECO:0000313" key="2">
    <source>
        <dbReference type="Proteomes" id="UP000031512"/>
    </source>
</evidence>
<dbReference type="KEGG" id="beq:BEWA_027000"/>
<name>L0AXV3_THEEQ</name>
<dbReference type="Proteomes" id="UP000031512">
    <property type="component" value="Chromosome 1"/>
</dbReference>
<sequence length="98" mass="10751">MVSELIGDRCIDSKEFGELIEKLGPQTLTEKEVLETLRGICPQNGKTVGRRTLGHALKTNNKVPTAKFDRFLKSLGIPEEQEMVDIEALAKALVACAP</sequence>
<organism evidence="1 2">
    <name type="scientific">Theileria equi strain WA</name>
    <dbReference type="NCBI Taxonomy" id="1537102"/>
    <lineage>
        <taxon>Eukaryota</taxon>
        <taxon>Sar</taxon>
        <taxon>Alveolata</taxon>
        <taxon>Apicomplexa</taxon>
        <taxon>Aconoidasida</taxon>
        <taxon>Piroplasmida</taxon>
        <taxon>Theileriidae</taxon>
        <taxon>Theileria</taxon>
    </lineage>
</organism>
<dbReference type="AlphaFoldDB" id="L0AXV3"/>
<protein>
    <submittedName>
        <fullName evidence="1">Uncharacterized protein</fullName>
    </submittedName>
</protein>
<evidence type="ECO:0000313" key="1">
    <source>
        <dbReference type="EMBL" id="AFZ79851.1"/>
    </source>
</evidence>
<dbReference type="RefSeq" id="XP_004829517.1">
    <property type="nucleotide sequence ID" value="XM_004829460.1"/>
</dbReference>
<proteinExistence type="predicted"/>
<keyword evidence="2" id="KW-1185">Reference proteome</keyword>
<reference evidence="1" key="2">
    <citation type="journal article" date="2012" name="BMC Genomics">
        <title>Comparative genomic analysis and phylogenetic position of Theileria equi.</title>
        <authorList>
            <person name="Kappmeyer L.S."/>
            <person name="Thiagarajan M."/>
            <person name="Herndon D.R."/>
            <person name="Ramsay J.D."/>
            <person name="Caler E."/>
            <person name="Djikeng A."/>
            <person name="Gillespie J.J."/>
            <person name="Lau A.O."/>
            <person name="Roalson E.H."/>
            <person name="Silva J.C."/>
            <person name="Silva M.G."/>
            <person name="Suarez C.E."/>
            <person name="Ueti M.W."/>
            <person name="Nene V.M."/>
            <person name="Mealey R.H."/>
            <person name="Knowles D.P."/>
            <person name="Brayton K.A."/>
        </authorList>
    </citation>
    <scope>NUCLEOTIDE SEQUENCE [LARGE SCALE GENOMIC DNA]</scope>
    <source>
        <strain evidence="1">WA</strain>
    </source>
</reference>
<gene>
    <name evidence="1" type="ORF">BEWA_027000</name>
</gene>